<dbReference type="PROSITE" id="PS00675">
    <property type="entry name" value="SIGMA54_INTERACT_1"/>
    <property type="match status" value="1"/>
</dbReference>
<dbReference type="Pfam" id="PF25601">
    <property type="entry name" value="AAA_lid_14"/>
    <property type="match status" value="1"/>
</dbReference>
<dbReference type="Gene3D" id="3.40.50.300">
    <property type="entry name" value="P-loop containing nucleotide triphosphate hydrolases"/>
    <property type="match status" value="1"/>
</dbReference>
<evidence type="ECO:0000313" key="12">
    <source>
        <dbReference type="Proteomes" id="UP000034883"/>
    </source>
</evidence>
<dbReference type="SMART" id="SM00382">
    <property type="entry name" value="AAA"/>
    <property type="match status" value="1"/>
</dbReference>
<feature type="modified residue" description="4-aspartylphosphate" evidence="6">
    <location>
        <position position="101"/>
    </location>
</feature>
<dbReference type="STRING" id="927083.DB32_002643"/>
<reference evidence="11 12" key="1">
    <citation type="submission" date="2015-03" db="EMBL/GenBank/DDBJ databases">
        <title>Genome assembly of Sandaracinus amylolyticus DSM 53668.</title>
        <authorList>
            <person name="Sharma G."/>
            <person name="Subramanian S."/>
        </authorList>
    </citation>
    <scope>NUCLEOTIDE SEQUENCE [LARGE SCALE GENOMIC DNA]</scope>
    <source>
        <strain evidence="11 12">DSM 53668</strain>
    </source>
</reference>
<evidence type="ECO:0000256" key="5">
    <source>
        <dbReference type="ARBA" id="ARBA00023163"/>
    </source>
</evidence>
<organism evidence="11 12">
    <name type="scientific">Sandaracinus amylolyticus</name>
    <dbReference type="NCBI Taxonomy" id="927083"/>
    <lineage>
        <taxon>Bacteria</taxon>
        <taxon>Pseudomonadati</taxon>
        <taxon>Myxococcota</taxon>
        <taxon>Polyangia</taxon>
        <taxon>Polyangiales</taxon>
        <taxon>Sandaracinaceae</taxon>
        <taxon>Sandaracinus</taxon>
    </lineage>
</organism>
<keyword evidence="4" id="KW-0238">DNA-binding</keyword>
<dbReference type="PANTHER" id="PTHR32071:SF117">
    <property type="entry name" value="PTS-DEPENDENT DIHYDROXYACETONE KINASE OPERON REGULATORY PROTEIN-RELATED"/>
    <property type="match status" value="1"/>
</dbReference>
<dbReference type="InterPro" id="IPR011006">
    <property type="entry name" value="CheY-like_superfamily"/>
</dbReference>
<dbReference type="InterPro" id="IPR002078">
    <property type="entry name" value="Sigma_54_int"/>
</dbReference>
<dbReference type="InterPro" id="IPR027417">
    <property type="entry name" value="P-loop_NTPase"/>
</dbReference>
<dbReference type="KEGG" id="samy:DB32_002643"/>
<proteinExistence type="predicted"/>
<dbReference type="CDD" id="cd00156">
    <property type="entry name" value="REC"/>
    <property type="match status" value="1"/>
</dbReference>
<keyword evidence="2" id="KW-0067">ATP-binding</keyword>
<dbReference type="GO" id="GO:0006355">
    <property type="term" value="P:regulation of DNA-templated transcription"/>
    <property type="evidence" value="ECO:0007669"/>
    <property type="project" value="InterPro"/>
</dbReference>
<sequence>MLKSRPSLGTLAHVVRSDDHESPFARDDDDDAARPAPGAPPDGAWKIAIVDDEQEVHDVTVLALRSVSFSERRLEFLSARSADEARALLADHPDLALVLLDVVMETDDAGLDLVRHIREALGNRNVRVVLRTGQPGQAPESTVIRDFDISDYRTKTELTSTRLLTTVIAALRTYQQLLEVTAQREELERAYAAQTAALDEIAQLKRRLERERDYLREEVSEAGGGAEIIAASATLQRILSEVDAVAATDATVLVLGESGVGKELVARAIHARSERASGPLVKVNCASVPREIFESEFFGHVKGAYTGAHKDRVGRFQLADGGTLFLDEVGEIPLELQSKLLRALQEREVERVGDTRAQRVDVRVVAATNRDLKACVEAGTFRADLYYRLHVFPITVPPLRARRADIAPLFEHFVAKACARLRRPFVPPSPALLRAIEAYPWPGNVRELENVVERAVILAVDGVLRLETILPDSASSVADDVLAEPARSSAVPAEPRGASRWPTRGFYTADELRDLERENLLAVMTAADGKVAGPGGAADLLGVKPSTLSYQLKSFGITRR</sequence>
<dbReference type="PROSITE" id="PS50045">
    <property type="entry name" value="SIGMA54_INTERACT_4"/>
    <property type="match status" value="1"/>
</dbReference>
<evidence type="ECO:0000256" key="6">
    <source>
        <dbReference type="PROSITE-ProRule" id="PRU00169"/>
    </source>
</evidence>
<evidence type="ECO:0000256" key="1">
    <source>
        <dbReference type="ARBA" id="ARBA00022741"/>
    </source>
</evidence>
<feature type="coiled-coil region" evidence="7">
    <location>
        <begin position="177"/>
        <end position="221"/>
    </location>
</feature>
<dbReference type="CDD" id="cd00009">
    <property type="entry name" value="AAA"/>
    <property type="match status" value="1"/>
</dbReference>
<dbReference type="PROSITE" id="PS00676">
    <property type="entry name" value="SIGMA54_INTERACT_2"/>
    <property type="match status" value="1"/>
</dbReference>
<feature type="domain" description="Sigma-54 factor interaction" evidence="9">
    <location>
        <begin position="228"/>
        <end position="457"/>
    </location>
</feature>
<evidence type="ECO:0000256" key="4">
    <source>
        <dbReference type="ARBA" id="ARBA00023125"/>
    </source>
</evidence>
<evidence type="ECO:0000313" key="11">
    <source>
        <dbReference type="EMBL" id="AKF05494.1"/>
    </source>
</evidence>
<dbReference type="GO" id="GO:0005524">
    <property type="term" value="F:ATP binding"/>
    <property type="evidence" value="ECO:0007669"/>
    <property type="project" value="UniProtKB-KW"/>
</dbReference>
<keyword evidence="12" id="KW-1185">Reference proteome</keyword>
<dbReference type="RefSeq" id="WP_240481192.1">
    <property type="nucleotide sequence ID" value="NZ_CP011125.1"/>
</dbReference>
<keyword evidence="1" id="KW-0547">Nucleotide-binding</keyword>
<dbReference type="GO" id="GO:0000160">
    <property type="term" value="P:phosphorelay signal transduction system"/>
    <property type="evidence" value="ECO:0007669"/>
    <property type="project" value="InterPro"/>
</dbReference>
<feature type="domain" description="Response regulatory" evidence="10">
    <location>
        <begin position="46"/>
        <end position="170"/>
    </location>
</feature>
<dbReference type="EMBL" id="CP011125">
    <property type="protein sequence ID" value="AKF05494.1"/>
    <property type="molecule type" value="Genomic_DNA"/>
</dbReference>
<evidence type="ECO:0000256" key="7">
    <source>
        <dbReference type="SAM" id="Coils"/>
    </source>
</evidence>
<name>A0A0F6SEN3_9BACT</name>
<dbReference type="InterPro" id="IPR003593">
    <property type="entry name" value="AAA+_ATPase"/>
</dbReference>
<dbReference type="Gene3D" id="1.10.8.60">
    <property type="match status" value="1"/>
</dbReference>
<keyword evidence="7" id="KW-0175">Coiled coil</keyword>
<dbReference type="InterPro" id="IPR025662">
    <property type="entry name" value="Sigma_54_int_dom_ATP-bd_1"/>
</dbReference>
<dbReference type="InterPro" id="IPR025944">
    <property type="entry name" value="Sigma_54_int_dom_CS"/>
</dbReference>
<dbReference type="Gene3D" id="1.10.10.60">
    <property type="entry name" value="Homeodomain-like"/>
    <property type="match status" value="1"/>
</dbReference>
<dbReference type="AlphaFoldDB" id="A0A0F6SEN3"/>
<dbReference type="FunFam" id="3.40.50.300:FF:000006">
    <property type="entry name" value="DNA-binding transcriptional regulator NtrC"/>
    <property type="match status" value="1"/>
</dbReference>
<evidence type="ECO:0000256" key="8">
    <source>
        <dbReference type="SAM" id="MobiDB-lite"/>
    </source>
</evidence>
<evidence type="ECO:0000259" key="9">
    <source>
        <dbReference type="PROSITE" id="PS50045"/>
    </source>
</evidence>
<dbReference type="InterPro" id="IPR001789">
    <property type="entry name" value="Sig_transdc_resp-reg_receiver"/>
</dbReference>
<evidence type="ECO:0000259" key="10">
    <source>
        <dbReference type="PROSITE" id="PS50110"/>
    </source>
</evidence>
<dbReference type="Pfam" id="PF00158">
    <property type="entry name" value="Sigma54_activat"/>
    <property type="match status" value="1"/>
</dbReference>
<dbReference type="SUPFAM" id="SSF52540">
    <property type="entry name" value="P-loop containing nucleoside triphosphate hydrolases"/>
    <property type="match status" value="1"/>
</dbReference>
<dbReference type="InterPro" id="IPR058031">
    <property type="entry name" value="AAA_lid_NorR"/>
</dbReference>
<feature type="region of interest" description="Disordered" evidence="8">
    <location>
        <begin position="1"/>
        <end position="42"/>
    </location>
</feature>
<dbReference type="PROSITE" id="PS00688">
    <property type="entry name" value="SIGMA54_INTERACT_3"/>
    <property type="match status" value="1"/>
</dbReference>
<keyword evidence="3" id="KW-0805">Transcription regulation</keyword>
<evidence type="ECO:0000256" key="3">
    <source>
        <dbReference type="ARBA" id="ARBA00023015"/>
    </source>
</evidence>
<dbReference type="Proteomes" id="UP000034883">
    <property type="component" value="Chromosome"/>
</dbReference>
<accession>A0A0F6SEN3</accession>
<dbReference type="Gene3D" id="3.40.50.2300">
    <property type="match status" value="1"/>
</dbReference>
<evidence type="ECO:0000256" key="2">
    <source>
        <dbReference type="ARBA" id="ARBA00022840"/>
    </source>
</evidence>
<dbReference type="SMART" id="SM00448">
    <property type="entry name" value="REC"/>
    <property type="match status" value="1"/>
</dbReference>
<protein>
    <submittedName>
        <fullName evidence="11">Response regulator of zinc sigma-54-dependent two-component system</fullName>
    </submittedName>
</protein>
<dbReference type="GO" id="GO:0003677">
    <property type="term" value="F:DNA binding"/>
    <property type="evidence" value="ECO:0007669"/>
    <property type="project" value="UniProtKB-KW"/>
</dbReference>
<dbReference type="PROSITE" id="PS50110">
    <property type="entry name" value="RESPONSE_REGULATORY"/>
    <property type="match status" value="1"/>
</dbReference>
<gene>
    <name evidence="11" type="ORF">DB32_002643</name>
</gene>
<dbReference type="InterPro" id="IPR025943">
    <property type="entry name" value="Sigma_54_int_dom_ATP-bd_2"/>
</dbReference>
<feature type="compositionally biased region" description="Basic and acidic residues" evidence="8">
    <location>
        <begin position="15"/>
        <end position="26"/>
    </location>
</feature>
<keyword evidence="5" id="KW-0804">Transcription</keyword>
<dbReference type="PANTHER" id="PTHR32071">
    <property type="entry name" value="TRANSCRIPTIONAL REGULATORY PROTEIN"/>
    <property type="match status" value="1"/>
</dbReference>
<keyword evidence="6" id="KW-0597">Phosphoprotein</keyword>
<dbReference type="SUPFAM" id="SSF52172">
    <property type="entry name" value="CheY-like"/>
    <property type="match status" value="1"/>
</dbReference>